<dbReference type="GO" id="GO:0000287">
    <property type="term" value="F:magnesium ion binding"/>
    <property type="evidence" value="ECO:0007669"/>
    <property type="project" value="TreeGrafter"/>
</dbReference>
<keyword evidence="8" id="KW-0406">Ion transport</keyword>
<keyword evidence="3" id="KW-0813">Transport</keyword>
<dbReference type="SUPFAM" id="SSF144083">
    <property type="entry name" value="Magnesium transport protein CorA, transmembrane region"/>
    <property type="match status" value="1"/>
</dbReference>
<evidence type="ECO:0000256" key="7">
    <source>
        <dbReference type="ARBA" id="ARBA00022989"/>
    </source>
</evidence>
<keyword evidence="9 12" id="KW-0472">Membrane</keyword>
<keyword evidence="14" id="KW-1185">Reference proteome</keyword>
<evidence type="ECO:0000256" key="10">
    <source>
        <dbReference type="ARBA" id="ARBA00034269"/>
    </source>
</evidence>
<dbReference type="GO" id="GO:0015087">
    <property type="term" value="F:cobalt ion transmembrane transporter activity"/>
    <property type="evidence" value="ECO:0007669"/>
    <property type="project" value="TreeGrafter"/>
</dbReference>
<proteinExistence type="inferred from homology"/>
<evidence type="ECO:0000313" key="13">
    <source>
        <dbReference type="EMBL" id="RDI45394.1"/>
    </source>
</evidence>
<dbReference type="Gene3D" id="3.30.460.20">
    <property type="entry name" value="CorA soluble domain-like"/>
    <property type="match status" value="1"/>
</dbReference>
<dbReference type="PANTHER" id="PTHR46494">
    <property type="entry name" value="CORA FAMILY METAL ION TRANSPORTER (EUROFUNG)"/>
    <property type="match status" value="1"/>
</dbReference>
<feature type="transmembrane region" description="Helical" evidence="12">
    <location>
        <begin position="285"/>
        <end position="305"/>
    </location>
</feature>
<evidence type="ECO:0000256" key="4">
    <source>
        <dbReference type="ARBA" id="ARBA00022475"/>
    </source>
</evidence>
<feature type="transmembrane region" description="Helical" evidence="12">
    <location>
        <begin position="253"/>
        <end position="273"/>
    </location>
</feature>
<dbReference type="RefSeq" id="WP_114744265.1">
    <property type="nucleotide sequence ID" value="NZ_QQAY01000002.1"/>
</dbReference>
<dbReference type="CDD" id="cd12822">
    <property type="entry name" value="TmCorA-like"/>
    <property type="match status" value="1"/>
</dbReference>
<dbReference type="Pfam" id="PF01544">
    <property type="entry name" value="CorA"/>
    <property type="match status" value="1"/>
</dbReference>
<dbReference type="FunFam" id="1.20.58.340:FF:000004">
    <property type="entry name" value="Magnesium transport protein CorA"/>
    <property type="match status" value="1"/>
</dbReference>
<dbReference type="PANTHER" id="PTHR46494:SF1">
    <property type="entry name" value="CORA FAMILY METAL ION TRANSPORTER (EUROFUNG)"/>
    <property type="match status" value="1"/>
</dbReference>
<sequence length="316" mass="36599">MLKYSSIDQSVREEDRLVLPESKEDIIWIHFKPENKEKFDLFLESLDIHPLAKEELAKFDDIPKVNVYKNVAVMTLFAIQDDFTEAKITILAGENFVITKEGEKIGLLEQLMPDLLQNPEHMKSVGLILFHIFNKVTMVDLRMIDRIADSIQKLEREVFDQPFDNGIARKVYRWKRTLHHLRNGIEAQGNMMETIAGSEFPFINENAGFYFQSLNNSFTRVINGIDGFRANLDSIFNLQMTLKADHSNAIMKTLTLFSVIFIPMTFIAGLYGMNFLNMPELKWRYGYLFALILMAGIGTSIAFYFKSKGWWGRKKL</sequence>
<evidence type="ECO:0000256" key="5">
    <source>
        <dbReference type="ARBA" id="ARBA00022692"/>
    </source>
</evidence>
<dbReference type="InterPro" id="IPR045863">
    <property type="entry name" value="CorA_TM1_TM2"/>
</dbReference>
<comment type="catalytic activity">
    <reaction evidence="10">
        <text>Mg(2+)(in) = Mg(2+)(out)</text>
        <dbReference type="Rhea" id="RHEA:29827"/>
        <dbReference type="ChEBI" id="CHEBI:18420"/>
    </reaction>
</comment>
<comment type="function">
    <text evidence="11">Mediates influx of magnesium ions. Alternates between open and closed states. Activated by low cytoplasmic Mg(2+) levels. Inactive when cytoplasmic Mg(2+) levels are high.</text>
</comment>
<comment type="similarity">
    <text evidence="2">Belongs to the CorA metal ion transporter (MIT) (TC 1.A.35) family.</text>
</comment>
<dbReference type="SUPFAM" id="SSF143865">
    <property type="entry name" value="CorA soluble domain-like"/>
    <property type="match status" value="1"/>
</dbReference>
<dbReference type="Gene3D" id="1.20.58.340">
    <property type="entry name" value="Magnesium transport protein CorA, transmembrane region"/>
    <property type="match status" value="2"/>
</dbReference>
<dbReference type="InterPro" id="IPR002523">
    <property type="entry name" value="MgTranspt_CorA/ZnTranspt_ZntB"/>
</dbReference>
<keyword evidence="6" id="KW-0460">Magnesium</keyword>
<evidence type="ECO:0000256" key="12">
    <source>
        <dbReference type="SAM" id="Phobius"/>
    </source>
</evidence>
<dbReference type="GO" id="GO:0050897">
    <property type="term" value="F:cobalt ion binding"/>
    <property type="evidence" value="ECO:0007669"/>
    <property type="project" value="TreeGrafter"/>
</dbReference>
<keyword evidence="7 12" id="KW-1133">Transmembrane helix</keyword>
<dbReference type="GO" id="GO:0015095">
    <property type="term" value="F:magnesium ion transmembrane transporter activity"/>
    <property type="evidence" value="ECO:0007669"/>
    <property type="project" value="TreeGrafter"/>
</dbReference>
<name>A0A370GSB1_9BACI</name>
<evidence type="ECO:0000256" key="2">
    <source>
        <dbReference type="ARBA" id="ARBA00009765"/>
    </source>
</evidence>
<dbReference type="Proteomes" id="UP000255326">
    <property type="component" value="Unassembled WGS sequence"/>
</dbReference>
<protein>
    <submittedName>
        <fullName evidence="13">Magnesium transporter</fullName>
    </submittedName>
</protein>
<evidence type="ECO:0000256" key="6">
    <source>
        <dbReference type="ARBA" id="ARBA00022842"/>
    </source>
</evidence>
<gene>
    <name evidence="13" type="ORF">DFR59_10217</name>
</gene>
<evidence type="ECO:0000256" key="8">
    <source>
        <dbReference type="ARBA" id="ARBA00023065"/>
    </source>
</evidence>
<evidence type="ECO:0000256" key="9">
    <source>
        <dbReference type="ARBA" id="ARBA00023136"/>
    </source>
</evidence>
<dbReference type="AlphaFoldDB" id="A0A370GSB1"/>
<dbReference type="EMBL" id="QQAY01000002">
    <property type="protein sequence ID" value="RDI45394.1"/>
    <property type="molecule type" value="Genomic_DNA"/>
</dbReference>
<keyword evidence="4" id="KW-1003">Cell membrane</keyword>
<comment type="caution">
    <text evidence="13">The sequence shown here is derived from an EMBL/GenBank/DDBJ whole genome shotgun (WGS) entry which is preliminary data.</text>
</comment>
<dbReference type="InterPro" id="IPR045861">
    <property type="entry name" value="CorA_cytoplasmic_dom"/>
</dbReference>
<accession>A0A370GSB1</accession>
<comment type="subcellular location">
    <subcellularLocation>
        <location evidence="1">Cell membrane</location>
        <topology evidence="1">Multi-pass membrane protein</topology>
    </subcellularLocation>
</comment>
<keyword evidence="5 12" id="KW-0812">Transmembrane</keyword>
<organism evidence="13 14">
    <name type="scientific">Falsibacillus pallidus</name>
    <dbReference type="NCBI Taxonomy" id="493781"/>
    <lineage>
        <taxon>Bacteria</taxon>
        <taxon>Bacillati</taxon>
        <taxon>Bacillota</taxon>
        <taxon>Bacilli</taxon>
        <taxon>Bacillales</taxon>
        <taxon>Bacillaceae</taxon>
        <taxon>Falsibacillus</taxon>
    </lineage>
</organism>
<evidence type="ECO:0000256" key="1">
    <source>
        <dbReference type="ARBA" id="ARBA00004651"/>
    </source>
</evidence>
<evidence type="ECO:0000313" key="14">
    <source>
        <dbReference type="Proteomes" id="UP000255326"/>
    </source>
</evidence>
<evidence type="ECO:0000256" key="11">
    <source>
        <dbReference type="ARBA" id="ARBA00045497"/>
    </source>
</evidence>
<dbReference type="GO" id="GO:0005886">
    <property type="term" value="C:plasma membrane"/>
    <property type="evidence" value="ECO:0007669"/>
    <property type="project" value="UniProtKB-SubCell"/>
</dbReference>
<reference evidence="13 14" key="1">
    <citation type="submission" date="2018-07" db="EMBL/GenBank/DDBJ databases">
        <title>Genomic Encyclopedia of Type Strains, Phase IV (KMG-IV): sequencing the most valuable type-strain genomes for metagenomic binning, comparative biology and taxonomic classification.</title>
        <authorList>
            <person name="Goeker M."/>
        </authorList>
    </citation>
    <scope>NUCLEOTIDE SEQUENCE [LARGE SCALE GENOMIC DNA]</scope>
    <source>
        <strain evidence="13 14">DSM 25281</strain>
    </source>
</reference>
<evidence type="ECO:0000256" key="3">
    <source>
        <dbReference type="ARBA" id="ARBA00022448"/>
    </source>
</evidence>
<dbReference type="OrthoDB" id="9803416at2"/>